<keyword evidence="9" id="KW-1185">Reference proteome</keyword>
<evidence type="ECO:0000313" key="9">
    <source>
        <dbReference type="Proteomes" id="UP001634394"/>
    </source>
</evidence>
<comment type="subcellular location">
    <subcellularLocation>
        <location evidence="1">Membrane</location>
        <topology evidence="1">Multi-pass membrane protein</topology>
    </subcellularLocation>
</comment>
<dbReference type="Pfam" id="PF07690">
    <property type="entry name" value="MFS_1"/>
    <property type="match status" value="1"/>
</dbReference>
<feature type="transmembrane region" description="Helical" evidence="6">
    <location>
        <begin position="293"/>
        <end position="320"/>
    </location>
</feature>
<dbReference type="PANTHER" id="PTHR23506:SF4">
    <property type="entry name" value="PORTABELLA"/>
    <property type="match status" value="1"/>
</dbReference>
<proteinExistence type="predicted"/>
<dbReference type="SUPFAM" id="SSF103473">
    <property type="entry name" value="MFS general substrate transporter"/>
    <property type="match status" value="1"/>
</dbReference>
<feature type="transmembrane region" description="Helical" evidence="6">
    <location>
        <begin position="187"/>
        <end position="206"/>
    </location>
</feature>
<evidence type="ECO:0000259" key="7">
    <source>
        <dbReference type="PROSITE" id="PS50850"/>
    </source>
</evidence>
<keyword evidence="3 6" id="KW-0812">Transmembrane</keyword>
<organism evidence="8 9">
    <name type="scientific">Sinanodonta woodiana</name>
    <name type="common">Chinese pond mussel</name>
    <name type="synonym">Anodonta woodiana</name>
    <dbReference type="NCBI Taxonomy" id="1069815"/>
    <lineage>
        <taxon>Eukaryota</taxon>
        <taxon>Metazoa</taxon>
        <taxon>Spiralia</taxon>
        <taxon>Lophotrochozoa</taxon>
        <taxon>Mollusca</taxon>
        <taxon>Bivalvia</taxon>
        <taxon>Autobranchia</taxon>
        <taxon>Heteroconchia</taxon>
        <taxon>Palaeoheterodonta</taxon>
        <taxon>Unionida</taxon>
        <taxon>Unionoidea</taxon>
        <taxon>Unionidae</taxon>
        <taxon>Unioninae</taxon>
        <taxon>Sinanodonta</taxon>
    </lineage>
</organism>
<comment type="caution">
    <text evidence="8">The sequence shown here is derived from an EMBL/GenBank/DDBJ whole genome shotgun (WGS) entry which is preliminary data.</text>
</comment>
<dbReference type="InterPro" id="IPR020846">
    <property type="entry name" value="MFS_dom"/>
</dbReference>
<accession>A0ABD3VTM8</accession>
<dbReference type="PANTHER" id="PTHR23506">
    <property type="entry name" value="GH10249P"/>
    <property type="match status" value="1"/>
</dbReference>
<dbReference type="FunFam" id="1.20.1250.20:FF:000401">
    <property type="entry name" value="Vesicular amine transporter"/>
    <property type="match status" value="1"/>
</dbReference>
<feature type="transmembrane region" description="Helical" evidence="6">
    <location>
        <begin position="125"/>
        <end position="143"/>
    </location>
</feature>
<dbReference type="GO" id="GO:0016020">
    <property type="term" value="C:membrane"/>
    <property type="evidence" value="ECO:0007669"/>
    <property type="project" value="UniProtKB-SubCell"/>
</dbReference>
<feature type="transmembrane region" description="Helical" evidence="6">
    <location>
        <begin position="96"/>
        <end position="113"/>
    </location>
</feature>
<feature type="transmembrane region" description="Helical" evidence="6">
    <location>
        <begin position="352"/>
        <end position="374"/>
    </location>
</feature>
<evidence type="ECO:0000256" key="5">
    <source>
        <dbReference type="ARBA" id="ARBA00023136"/>
    </source>
</evidence>
<keyword evidence="4 6" id="KW-1133">Transmembrane helix</keyword>
<sequence>MNVEASQLEHEVTQNNNSFCMKETGEVLVYVNESIKGGSGNGTDPGILVERILTIAIKARDENSEVGLLLSSKAFVQLVANPIVGVLCSRFGYAKMLVFGSLVLFVSAITFTFSETYAPLLVARALQGIASAATTIAGMSMIAERYPDDKERSRAMGTAMSGLAVGILVGYPFGGILYAVFGKDIPFAILACFILINIGLQTAFLEDTVGNVKLAKPSSITRLLLDPYIDICAGAIMFTSMSLAVLESTVPIWIMDTMHADNLQLGLVFLPDSIGYLVGTYCFPVLAKTYGRWVFTVGSLCLIALGLVTLPFCSSFYHLAVPHLCLGLGVGITDAAIMPLLALLVDQRHVAAYGSVYAIVQLAVCLAYGLGPAIAGQIVKNAGFEWSMWGMAFINVAFAPLIFILKNPNIQEEHKPILPDTDSDTKSDCDLEDTQEFLLGSYSTFKQN</sequence>
<feature type="transmembrane region" description="Helical" evidence="6">
    <location>
        <begin position="386"/>
        <end position="405"/>
    </location>
</feature>
<dbReference type="EMBL" id="JBJQND010000010">
    <property type="protein sequence ID" value="KAL3864705.1"/>
    <property type="molecule type" value="Genomic_DNA"/>
</dbReference>
<evidence type="ECO:0000256" key="2">
    <source>
        <dbReference type="ARBA" id="ARBA00022448"/>
    </source>
</evidence>
<keyword evidence="2" id="KW-0813">Transport</keyword>
<dbReference type="InterPro" id="IPR036259">
    <property type="entry name" value="MFS_trans_sf"/>
</dbReference>
<feature type="transmembrane region" description="Helical" evidence="6">
    <location>
        <begin position="326"/>
        <end position="345"/>
    </location>
</feature>
<name>A0ABD3VTM8_SINWO</name>
<evidence type="ECO:0000256" key="4">
    <source>
        <dbReference type="ARBA" id="ARBA00022989"/>
    </source>
</evidence>
<feature type="domain" description="Major facilitator superfamily (MFS) profile" evidence="7">
    <location>
        <begin position="18"/>
        <end position="415"/>
    </location>
</feature>
<dbReference type="Proteomes" id="UP001634394">
    <property type="component" value="Unassembled WGS sequence"/>
</dbReference>
<dbReference type="InterPro" id="IPR011701">
    <property type="entry name" value="MFS"/>
</dbReference>
<dbReference type="PROSITE" id="PS50850">
    <property type="entry name" value="MFS"/>
    <property type="match status" value="1"/>
</dbReference>
<feature type="transmembrane region" description="Helical" evidence="6">
    <location>
        <begin position="155"/>
        <end position="181"/>
    </location>
</feature>
<protein>
    <recommendedName>
        <fullName evidence="7">Major facilitator superfamily (MFS) profile domain-containing protein</fullName>
    </recommendedName>
</protein>
<dbReference type="InterPro" id="IPR050930">
    <property type="entry name" value="MFS_Vesicular_Transporter"/>
</dbReference>
<gene>
    <name evidence="8" type="ORF">ACJMK2_006364</name>
</gene>
<evidence type="ECO:0000313" key="8">
    <source>
        <dbReference type="EMBL" id="KAL3864705.1"/>
    </source>
</evidence>
<evidence type="ECO:0000256" key="1">
    <source>
        <dbReference type="ARBA" id="ARBA00004141"/>
    </source>
</evidence>
<dbReference type="Gene3D" id="1.20.1250.20">
    <property type="entry name" value="MFS general substrate transporter like domains"/>
    <property type="match status" value="1"/>
</dbReference>
<feature type="transmembrane region" description="Helical" evidence="6">
    <location>
        <begin position="266"/>
        <end position="286"/>
    </location>
</feature>
<evidence type="ECO:0000256" key="6">
    <source>
        <dbReference type="SAM" id="Phobius"/>
    </source>
</evidence>
<evidence type="ECO:0000256" key="3">
    <source>
        <dbReference type="ARBA" id="ARBA00022692"/>
    </source>
</evidence>
<dbReference type="AlphaFoldDB" id="A0ABD3VTM8"/>
<keyword evidence="5 6" id="KW-0472">Membrane</keyword>
<reference evidence="8 9" key="1">
    <citation type="submission" date="2024-11" db="EMBL/GenBank/DDBJ databases">
        <title>Chromosome-level genome assembly of the freshwater bivalve Anodonta woodiana.</title>
        <authorList>
            <person name="Chen X."/>
        </authorList>
    </citation>
    <scope>NUCLEOTIDE SEQUENCE [LARGE SCALE GENOMIC DNA]</scope>
    <source>
        <strain evidence="8">MN2024</strain>
        <tissue evidence="8">Gills</tissue>
    </source>
</reference>